<dbReference type="Proteomes" id="UP000192713">
    <property type="component" value="Unassembled WGS sequence"/>
</dbReference>
<proteinExistence type="predicted"/>
<dbReference type="AlphaFoldDB" id="A0A1X0DY56"/>
<evidence type="ECO:0000313" key="1">
    <source>
        <dbReference type="EMBL" id="ORA77182.1"/>
    </source>
</evidence>
<evidence type="ECO:0000313" key="2">
    <source>
        <dbReference type="Proteomes" id="UP000192713"/>
    </source>
</evidence>
<sequence>MTELPKAVIEPHRVLIDGQELPGIIADSTAGGVVVLPGGHDKLNRVQVTFCCGEVTVTDNGAIVKDAQDDE</sequence>
<protein>
    <submittedName>
        <fullName evidence="1">Uncharacterized protein</fullName>
    </submittedName>
</protein>
<dbReference type="RefSeq" id="WP_083082328.1">
    <property type="nucleotide sequence ID" value="NZ_MVHU01000035.1"/>
</dbReference>
<name>A0A1X0DY56_9MYCO</name>
<comment type="caution">
    <text evidence="1">The sequence shown here is derived from an EMBL/GenBank/DDBJ whole genome shotgun (WGS) entry which is preliminary data.</text>
</comment>
<reference evidence="1 2" key="1">
    <citation type="submission" date="2017-02" db="EMBL/GenBank/DDBJ databases">
        <title>The new phylogeny of genus Mycobacterium.</title>
        <authorList>
            <person name="Tortoli E."/>
            <person name="Trovato A."/>
            <person name="Cirillo D.M."/>
        </authorList>
    </citation>
    <scope>NUCLEOTIDE SEQUENCE [LARGE SCALE GENOMIC DNA]</scope>
    <source>
        <strain evidence="1 2">DSM 45093</strain>
    </source>
</reference>
<organism evidence="1 2">
    <name type="scientific">Mycolicibacter kumamotonensis</name>
    <dbReference type="NCBI Taxonomy" id="354243"/>
    <lineage>
        <taxon>Bacteria</taxon>
        <taxon>Bacillati</taxon>
        <taxon>Actinomycetota</taxon>
        <taxon>Actinomycetes</taxon>
        <taxon>Mycobacteriales</taxon>
        <taxon>Mycobacteriaceae</taxon>
        <taxon>Mycolicibacter</taxon>
    </lineage>
</organism>
<accession>A0A1X0DY56</accession>
<dbReference type="EMBL" id="MVHU01000035">
    <property type="protein sequence ID" value="ORA77182.1"/>
    <property type="molecule type" value="Genomic_DNA"/>
</dbReference>
<gene>
    <name evidence="1" type="ORF">BST28_18870</name>
</gene>